<dbReference type="PANTHER" id="PTHR43399">
    <property type="entry name" value="SUBTILISIN-RELATED"/>
    <property type="match status" value="1"/>
</dbReference>
<feature type="domain" description="Peptidase S8/S53" evidence="13">
    <location>
        <begin position="185"/>
        <end position="646"/>
    </location>
</feature>
<dbReference type="Proteomes" id="UP001595817">
    <property type="component" value="Unassembled WGS sequence"/>
</dbReference>
<evidence type="ECO:0000256" key="7">
    <source>
        <dbReference type="ARBA" id="ARBA00022825"/>
    </source>
</evidence>
<dbReference type="InterPro" id="IPR036852">
    <property type="entry name" value="Peptidase_S8/S53_dom_sf"/>
</dbReference>
<dbReference type="RefSeq" id="WP_378153394.1">
    <property type="nucleotide sequence ID" value="NZ_JBHSEC010000006.1"/>
</dbReference>
<dbReference type="InterPro" id="IPR023827">
    <property type="entry name" value="Peptidase_S8_Asp-AS"/>
</dbReference>
<comment type="caution">
    <text evidence="17">The sequence shown here is derived from an EMBL/GenBank/DDBJ whole genome shotgun (WGS) entry which is preliminary data.</text>
</comment>
<evidence type="ECO:0000256" key="3">
    <source>
        <dbReference type="ARBA" id="ARBA00022670"/>
    </source>
</evidence>
<evidence type="ECO:0000256" key="5">
    <source>
        <dbReference type="ARBA" id="ARBA00022737"/>
    </source>
</evidence>
<evidence type="ECO:0000256" key="9">
    <source>
        <dbReference type="RuleBase" id="RU003355"/>
    </source>
</evidence>
<dbReference type="PROSITE" id="PS00136">
    <property type="entry name" value="SUBTILASE_ASP"/>
    <property type="match status" value="1"/>
</dbReference>
<keyword evidence="4 12" id="KW-0732">Signal</keyword>
<dbReference type="Gene3D" id="2.60.40.4070">
    <property type="match status" value="1"/>
</dbReference>
<dbReference type="CDD" id="cd02133">
    <property type="entry name" value="PA_C5a_like"/>
    <property type="match status" value="1"/>
</dbReference>
<feature type="chain" id="PRO_5046595524" evidence="12">
    <location>
        <begin position="24"/>
        <end position="1291"/>
    </location>
</feature>
<dbReference type="Pfam" id="PF05922">
    <property type="entry name" value="Inhibitor_I9"/>
    <property type="match status" value="1"/>
</dbReference>
<evidence type="ECO:0000256" key="1">
    <source>
        <dbReference type="ARBA" id="ARBA00011073"/>
    </source>
</evidence>
<dbReference type="InterPro" id="IPR051048">
    <property type="entry name" value="Peptidase_S8/S53_subtilisin"/>
</dbReference>
<dbReference type="Gene3D" id="3.40.50.200">
    <property type="entry name" value="Peptidase S8/S53 domain"/>
    <property type="match status" value="1"/>
</dbReference>
<evidence type="ECO:0000259" key="16">
    <source>
        <dbReference type="Pfam" id="PF06280"/>
    </source>
</evidence>
<keyword evidence="3 8" id="KW-0645">Protease</keyword>
<dbReference type="PROSITE" id="PS00138">
    <property type="entry name" value="SUBTILASE_SER"/>
    <property type="match status" value="1"/>
</dbReference>
<feature type="domain" description="PA" evidence="14">
    <location>
        <begin position="446"/>
        <end position="517"/>
    </location>
</feature>
<dbReference type="InterPro" id="IPR010259">
    <property type="entry name" value="S8pro/Inhibitor_I9"/>
</dbReference>
<dbReference type="InterPro" id="IPR013783">
    <property type="entry name" value="Ig-like_fold"/>
</dbReference>
<evidence type="ECO:0000259" key="13">
    <source>
        <dbReference type="Pfam" id="PF00082"/>
    </source>
</evidence>
<dbReference type="Gene3D" id="3.50.30.30">
    <property type="match status" value="1"/>
</dbReference>
<name>A0ABV8X6R4_9LACT</name>
<evidence type="ECO:0000256" key="12">
    <source>
        <dbReference type="SAM" id="SignalP"/>
    </source>
</evidence>
<proteinExistence type="inferred from homology"/>
<evidence type="ECO:0000259" key="14">
    <source>
        <dbReference type="Pfam" id="PF02225"/>
    </source>
</evidence>
<evidence type="ECO:0000256" key="10">
    <source>
        <dbReference type="SAM" id="Coils"/>
    </source>
</evidence>
<evidence type="ECO:0000256" key="2">
    <source>
        <dbReference type="ARBA" id="ARBA00022525"/>
    </source>
</evidence>
<dbReference type="InterPro" id="IPR034216">
    <property type="entry name" value="C5a_Peptidase"/>
</dbReference>
<dbReference type="Gene3D" id="2.60.40.10">
    <property type="entry name" value="Immunoglobulins"/>
    <property type="match status" value="1"/>
</dbReference>
<keyword evidence="6 8" id="KW-0378">Hydrolase</keyword>
<comment type="similarity">
    <text evidence="1 8 9">Belongs to the peptidase S8 family.</text>
</comment>
<dbReference type="InterPro" id="IPR023828">
    <property type="entry name" value="Peptidase_S8_Ser-AS"/>
</dbReference>
<dbReference type="InterPro" id="IPR022398">
    <property type="entry name" value="Peptidase_S8_His-AS"/>
</dbReference>
<dbReference type="Gene3D" id="2.60.40.1710">
    <property type="entry name" value="Subtilisin-like superfamily"/>
    <property type="match status" value="1"/>
</dbReference>
<dbReference type="InterPro" id="IPR015500">
    <property type="entry name" value="Peptidase_S8_subtilisin-rel"/>
</dbReference>
<dbReference type="SUPFAM" id="SSF52743">
    <property type="entry name" value="Subtilisin-like"/>
    <property type="match status" value="1"/>
</dbReference>
<feature type="signal peptide" evidence="12">
    <location>
        <begin position="1"/>
        <end position="23"/>
    </location>
</feature>
<dbReference type="CDD" id="cd07475">
    <property type="entry name" value="Peptidases_S8_C5a_Peptidase"/>
    <property type="match status" value="1"/>
</dbReference>
<feature type="region of interest" description="Disordered" evidence="11">
    <location>
        <begin position="28"/>
        <end position="53"/>
    </location>
</feature>
<feature type="active site" description="Charge relay system" evidence="8">
    <location>
        <position position="194"/>
    </location>
</feature>
<keyword evidence="18" id="KW-1185">Reference proteome</keyword>
<keyword evidence="2" id="KW-0964">Secreted</keyword>
<feature type="region of interest" description="Disordered" evidence="11">
    <location>
        <begin position="1214"/>
        <end position="1236"/>
    </location>
</feature>
<feature type="active site" description="Charge relay system" evidence="8">
    <location>
        <position position="261"/>
    </location>
</feature>
<dbReference type="Pfam" id="PF02225">
    <property type="entry name" value="PA"/>
    <property type="match status" value="1"/>
</dbReference>
<dbReference type="PROSITE" id="PS00137">
    <property type="entry name" value="SUBTILASE_HIS"/>
    <property type="match status" value="1"/>
</dbReference>
<feature type="domain" description="Inhibitor I9" evidence="15">
    <location>
        <begin position="95"/>
        <end position="157"/>
    </location>
</feature>
<dbReference type="PRINTS" id="PR00723">
    <property type="entry name" value="SUBTILISIN"/>
</dbReference>
<dbReference type="SUPFAM" id="SSF52025">
    <property type="entry name" value="PA domain"/>
    <property type="match status" value="1"/>
</dbReference>
<dbReference type="EMBL" id="JBHSEC010000006">
    <property type="protein sequence ID" value="MFC4409957.1"/>
    <property type="molecule type" value="Genomic_DNA"/>
</dbReference>
<dbReference type="Pfam" id="PF00082">
    <property type="entry name" value="Peptidase_S8"/>
    <property type="match status" value="1"/>
</dbReference>
<sequence length="1291" mass="138858">MKLKRVLLLMTIFILSFSSAAIAATGPALTPKSGTSPLTLSKPDISLPERLANPENPEENVRIIVELTDAPTIEKATQQGVLYKELSRTERQNLERAVEGKQQNVKASIQKAAPTIKFKADFTTVFNGFSAEVKAGLVEKIANTPGVKAVYESTEYERPVEKPEMVYSKELVQAQQAWNEYGFKGEGMVVGVIDTGIDPDHKDMVLTDDASGEITSAEVEALLENGSIEDGKYYTAKVPFGYNYMDNNDIIRDIGPDASMHGMHVAGTVGANGNEENGGIKGVAPEAQLLALKVFGNDPLFPSTYGDIYIEAIDDAIKLGADVINMSLGSTAGFVDSKNPEQQAVKRAVNNGVLVAISAGNSALFGDGYFYPYAENQDYGLTGSPSVSYESFGVASFENSTLTAYSYKYAFDGADAGRALYLLANTADPSETFSGPVEIMAAGLGKPADFAGKDFNGKVALVQRGELPFTEKGLNAQAAGAVGIIIYNNAEGTVNMASDPAITIPYMFSLKADGDALKSALDAGQTVTVQFDGQFTNTANPLAGQMSAFTSWGPTPNLDFKPEITAPGGNIFSTLNDNKYGIMSGTSMAAPHVAGGTALVMERVDKEFKLKKSKRIQMAKNLMMNTAKPVEFAEGEYVSPRRQGAGLMQLANALNTNVVVTNKATGEAKVALKEITGNVATFTLEAENFSNRDATYNVDVAVQTDYPVDAGGVYITPQNQVGSLVVTEDVDIDAVNQITVPKKGKAVFDVSIDLGSLEGLRSFFTNGFFVDGFVTLTDPNEEITGNPQLTVPFFGFNGGWDDAPLFDYFAWNPMTYWGYTALADEQGSFITGGGAFDTNRFGFSPNNDGVRDQAVPVFSLMRNAKEFKVEVVDAKGNVVRTLRTAKELRKHYISAAGQPPYTYSPNYAWDGKINGKVAADGQYFIKLSGVIDFAGAEWQSISYPVKVDTKVPTAKVAYDSTTKTVKLSNVSDGDGTGIEYWQVLVNGEVVSGKLAADAIEYVITQEVPEKAKVEVAFADSASNYGVAKVGGEKNEPVIYINEPGFFSAYGTGEVLVEGRVEDESDIKSLTINGEEVDEFDGLNFSHVLTLTDGVKDVKVAATDIYDNFMEIRRIIFVDTAAPELTVENAPSNVKKETVKVKVNFKDNFDQMRLTVNGDEKFNQELSEPYTMKGFNKTITVELALVEGDNEFVFEVEDLVGHKTTQTIVIKREGKKGNNNVEPPVTAKPVTPQLPGKPITTDPVVPQLPGKPIITDPVVVPQLPGTPGVTPELPGKPVPVLPAPVKPVLTEI</sequence>
<feature type="active site" description="Charge relay system" evidence="8">
    <location>
        <position position="587"/>
    </location>
</feature>
<evidence type="ECO:0000313" key="17">
    <source>
        <dbReference type="EMBL" id="MFC4409957.1"/>
    </source>
</evidence>
<feature type="coiled-coil region" evidence="10">
    <location>
        <begin position="84"/>
        <end position="111"/>
    </location>
</feature>
<keyword evidence="5" id="KW-0677">Repeat</keyword>
<evidence type="ECO:0000259" key="15">
    <source>
        <dbReference type="Pfam" id="PF05922"/>
    </source>
</evidence>
<keyword evidence="10" id="KW-0175">Coiled coil</keyword>
<feature type="domain" description="C5a peptidase/Subtilisin-like protease SBT2-like Fn3-like" evidence="16">
    <location>
        <begin position="670"/>
        <end position="793"/>
    </location>
</feature>
<reference evidence="18" key="1">
    <citation type="journal article" date="2019" name="Int. J. Syst. Evol. Microbiol.">
        <title>The Global Catalogue of Microorganisms (GCM) 10K type strain sequencing project: providing services to taxonomists for standard genome sequencing and annotation.</title>
        <authorList>
            <consortium name="The Broad Institute Genomics Platform"/>
            <consortium name="The Broad Institute Genome Sequencing Center for Infectious Disease"/>
            <person name="Wu L."/>
            <person name="Ma J."/>
        </authorList>
    </citation>
    <scope>NUCLEOTIDE SEQUENCE [LARGE SCALE GENOMIC DNA]</scope>
    <source>
        <strain evidence="18">CCUG 59778</strain>
    </source>
</reference>
<gene>
    <name evidence="17" type="ORF">ACFOZY_05830</name>
</gene>
<dbReference type="PROSITE" id="PS51892">
    <property type="entry name" value="SUBTILASE"/>
    <property type="match status" value="1"/>
</dbReference>
<accession>A0ABV8X6R4</accession>
<dbReference type="InterPro" id="IPR003137">
    <property type="entry name" value="PA_domain"/>
</dbReference>
<evidence type="ECO:0000256" key="4">
    <source>
        <dbReference type="ARBA" id="ARBA00022729"/>
    </source>
</evidence>
<dbReference type="InterPro" id="IPR000209">
    <property type="entry name" value="Peptidase_S8/S53_dom"/>
</dbReference>
<organism evidence="17 18">
    <name type="scientific">Chungangia koreensis</name>
    <dbReference type="NCBI Taxonomy" id="752657"/>
    <lineage>
        <taxon>Bacteria</taxon>
        <taxon>Bacillati</taxon>
        <taxon>Bacillota</taxon>
        <taxon>Bacilli</taxon>
        <taxon>Lactobacillales</taxon>
        <taxon>Chungangia</taxon>
    </lineage>
</organism>
<evidence type="ECO:0000256" key="11">
    <source>
        <dbReference type="SAM" id="MobiDB-lite"/>
    </source>
</evidence>
<evidence type="ECO:0000256" key="8">
    <source>
        <dbReference type="PROSITE-ProRule" id="PRU01240"/>
    </source>
</evidence>
<keyword evidence="7 8" id="KW-0720">Serine protease</keyword>
<evidence type="ECO:0000256" key="6">
    <source>
        <dbReference type="ARBA" id="ARBA00022801"/>
    </source>
</evidence>
<protein>
    <submittedName>
        <fullName evidence="17">S8 family serine peptidase</fullName>
    </submittedName>
</protein>
<dbReference type="InterPro" id="IPR010435">
    <property type="entry name" value="C5a/SBT2-like_Fn3"/>
</dbReference>
<dbReference type="InterPro" id="IPR046450">
    <property type="entry name" value="PA_dom_sf"/>
</dbReference>
<dbReference type="PANTHER" id="PTHR43399:SF4">
    <property type="entry name" value="CELL WALL-ASSOCIATED PROTEASE"/>
    <property type="match status" value="1"/>
</dbReference>
<evidence type="ECO:0000313" key="18">
    <source>
        <dbReference type="Proteomes" id="UP001595817"/>
    </source>
</evidence>
<dbReference type="Pfam" id="PF06280">
    <property type="entry name" value="fn3_5"/>
    <property type="match status" value="1"/>
</dbReference>